<reference evidence="2 3" key="1">
    <citation type="submission" date="2018-08" db="EMBL/GenBank/DDBJ databases">
        <title>Genomic Encyclopedia of Archaeal and Bacterial Type Strains, Phase II (KMG-II): from individual species to whole genera.</title>
        <authorList>
            <person name="Goeker M."/>
        </authorList>
    </citation>
    <scope>NUCLEOTIDE SEQUENCE [LARGE SCALE GENOMIC DNA]</scope>
    <source>
        <strain evidence="2 3">ATCC 27112</strain>
    </source>
</reference>
<dbReference type="InterPro" id="IPR043168">
    <property type="entry name" value="DegV_C"/>
</dbReference>
<protein>
    <submittedName>
        <fullName evidence="2">DegV family protein with EDD domain</fullName>
    </submittedName>
</protein>
<dbReference type="AlphaFoldDB" id="A0A397QUI2"/>
<name>A0A397QUI2_9MOLU</name>
<gene>
    <name evidence="2" type="ORF">EI71_01988</name>
</gene>
<proteinExistence type="predicted"/>
<accession>A0A397QUI2</accession>
<dbReference type="Proteomes" id="UP000266506">
    <property type="component" value="Unassembled WGS sequence"/>
</dbReference>
<evidence type="ECO:0000313" key="3">
    <source>
        <dbReference type="Proteomes" id="UP000266506"/>
    </source>
</evidence>
<organism evidence="2 3">
    <name type="scientific">Anaeroplasma bactoclasticum</name>
    <dbReference type="NCBI Taxonomy" id="2088"/>
    <lineage>
        <taxon>Bacteria</taxon>
        <taxon>Bacillati</taxon>
        <taxon>Mycoplasmatota</taxon>
        <taxon>Mollicutes</taxon>
        <taxon>Anaeroplasmatales</taxon>
        <taxon>Anaeroplasmataceae</taxon>
        <taxon>Anaeroplasma</taxon>
    </lineage>
</organism>
<dbReference type="PROSITE" id="PS51482">
    <property type="entry name" value="DEGV"/>
    <property type="match status" value="1"/>
</dbReference>
<dbReference type="Pfam" id="PF02645">
    <property type="entry name" value="DegV"/>
    <property type="match status" value="1"/>
</dbReference>
<dbReference type="InterPro" id="IPR050270">
    <property type="entry name" value="DegV_domain_contain"/>
</dbReference>
<dbReference type="OrthoDB" id="388177at2"/>
<keyword evidence="3" id="KW-1185">Reference proteome</keyword>
<dbReference type="PANTHER" id="PTHR33434">
    <property type="entry name" value="DEGV DOMAIN-CONTAINING PROTEIN DR_1986-RELATED"/>
    <property type="match status" value="1"/>
</dbReference>
<dbReference type="InParanoid" id="A0A397QUI2"/>
<dbReference type="Gene3D" id="3.40.50.10170">
    <property type="match status" value="1"/>
</dbReference>
<dbReference type="InterPro" id="IPR003797">
    <property type="entry name" value="DegV"/>
</dbReference>
<evidence type="ECO:0000313" key="2">
    <source>
        <dbReference type="EMBL" id="RIA64722.1"/>
    </source>
</evidence>
<dbReference type="PANTHER" id="PTHR33434:SF2">
    <property type="entry name" value="FATTY ACID-BINDING PROTEIN TM_1468"/>
    <property type="match status" value="1"/>
</dbReference>
<dbReference type="RefSeq" id="WP_119017022.1">
    <property type="nucleotide sequence ID" value="NZ_QXEV01000044.1"/>
</dbReference>
<keyword evidence="1" id="KW-0446">Lipid-binding</keyword>
<dbReference type="GO" id="GO:0008289">
    <property type="term" value="F:lipid binding"/>
    <property type="evidence" value="ECO:0007669"/>
    <property type="project" value="UniProtKB-KW"/>
</dbReference>
<dbReference type="Gene3D" id="3.30.1180.10">
    <property type="match status" value="1"/>
</dbReference>
<evidence type="ECO:0000256" key="1">
    <source>
        <dbReference type="ARBA" id="ARBA00023121"/>
    </source>
</evidence>
<sequence length="296" mass="32788">MPKVAIITDSNSGITQKEAQELGIRVIPMPFMIDGEEYLEDITLTQEQFYEKLTGEANVCTSQPSIGFVNSVWDEALTEYDEVVYIPMSSGLSNSCQSAKVSAEAMYEGKVFVVDDQRISVTQRQHALDAIELAKKGYSGKEIKDILEREKFNSDIYITLDTLYYLKKGGRITPAAAALGGLLKLKPILTIKGEKLDKYRMRNRDMENAKKIMIQACEASINGFLKDLDGKTDNVYLEVAYSGVDKTPALEFVEEIKKVFPGKNVDVYPLSLSVSCHIGTGALAMAISKAIPELEK</sequence>
<dbReference type="SUPFAM" id="SSF82549">
    <property type="entry name" value="DAK1/DegV-like"/>
    <property type="match status" value="1"/>
</dbReference>
<dbReference type="EMBL" id="QXEV01000044">
    <property type="protein sequence ID" value="RIA64722.1"/>
    <property type="molecule type" value="Genomic_DNA"/>
</dbReference>
<dbReference type="NCBIfam" id="TIGR00762">
    <property type="entry name" value="DegV"/>
    <property type="match status" value="1"/>
</dbReference>
<comment type="caution">
    <text evidence="2">The sequence shown here is derived from an EMBL/GenBank/DDBJ whole genome shotgun (WGS) entry which is preliminary data.</text>
</comment>